<organism evidence="2 3">
    <name type="scientific">Zafaria cholistanensis</name>
    <dbReference type="NCBI Taxonomy" id="1682741"/>
    <lineage>
        <taxon>Bacteria</taxon>
        <taxon>Bacillati</taxon>
        <taxon>Actinomycetota</taxon>
        <taxon>Actinomycetes</taxon>
        <taxon>Micrococcales</taxon>
        <taxon>Micrococcaceae</taxon>
        <taxon>Zafaria</taxon>
    </lineage>
</organism>
<evidence type="ECO:0000313" key="2">
    <source>
        <dbReference type="EMBL" id="GER23886.1"/>
    </source>
</evidence>
<proteinExistence type="predicted"/>
<reference evidence="2 3" key="1">
    <citation type="submission" date="2019-09" db="EMBL/GenBank/DDBJ databases">
        <title>Arthrobacter zafarii sp. nov., a moderately thermotolerant and halotolerant actinobacterium isolated from Cholistan desert soil of Pakistan.</title>
        <authorList>
            <person name="Amin A."/>
            <person name="Ahmed I."/>
            <person name="Khalid N."/>
            <person name="Schumann P."/>
            <person name="Busse H.J."/>
            <person name="Khan I.U."/>
            <person name="Li S."/>
            <person name="Li W.J."/>
        </authorList>
    </citation>
    <scope>NUCLEOTIDE SEQUENCE [LARGE SCALE GENOMIC DNA]</scope>
    <source>
        <strain evidence="2 3">NCCP-1664</strain>
    </source>
</reference>
<dbReference type="AlphaFoldDB" id="A0A5A7NTH5"/>
<keyword evidence="3" id="KW-1185">Reference proteome</keyword>
<name>A0A5A7NTH5_9MICC</name>
<evidence type="ECO:0000256" key="1">
    <source>
        <dbReference type="SAM" id="MobiDB-lite"/>
    </source>
</evidence>
<dbReference type="EMBL" id="BKDJ01000013">
    <property type="protein sequence ID" value="GER23886.1"/>
    <property type="molecule type" value="Genomic_DNA"/>
</dbReference>
<gene>
    <name evidence="2" type="ORF">NCCP1664_23810</name>
</gene>
<evidence type="ECO:0000313" key="3">
    <source>
        <dbReference type="Proteomes" id="UP000325307"/>
    </source>
</evidence>
<comment type="caution">
    <text evidence="2">The sequence shown here is derived from an EMBL/GenBank/DDBJ whole genome shotgun (WGS) entry which is preliminary data.</text>
</comment>
<protein>
    <submittedName>
        <fullName evidence="2">Uncharacterized protein</fullName>
    </submittedName>
</protein>
<feature type="region of interest" description="Disordered" evidence="1">
    <location>
        <begin position="1"/>
        <end position="27"/>
    </location>
</feature>
<accession>A0A5A7NTH5</accession>
<dbReference type="Proteomes" id="UP000325307">
    <property type="component" value="Unassembled WGS sequence"/>
</dbReference>
<sequence>MSAWHTPLAATEMRTHPGSGAAAGTVSSASPVPAALTLMTAALVVTFPRSRSPGKVAGP</sequence>